<gene>
    <name evidence="1" type="ORF">GUJ93_ZPchr0007g4913</name>
</gene>
<dbReference type="AlphaFoldDB" id="A0A8J5TAA7"/>
<name>A0A8J5TAA7_ZIZPA</name>
<reference evidence="1" key="1">
    <citation type="journal article" date="2021" name="bioRxiv">
        <title>Whole Genome Assembly and Annotation of Northern Wild Rice, Zizania palustris L., Supports a Whole Genome Duplication in the Zizania Genus.</title>
        <authorList>
            <person name="Haas M."/>
            <person name="Kono T."/>
            <person name="Macchietto M."/>
            <person name="Millas R."/>
            <person name="McGilp L."/>
            <person name="Shao M."/>
            <person name="Duquette J."/>
            <person name="Hirsch C.N."/>
            <person name="Kimball J."/>
        </authorList>
    </citation>
    <scope>NUCLEOTIDE SEQUENCE</scope>
    <source>
        <tissue evidence="1">Fresh leaf tissue</tissue>
    </source>
</reference>
<evidence type="ECO:0000313" key="2">
    <source>
        <dbReference type="Proteomes" id="UP000729402"/>
    </source>
</evidence>
<proteinExistence type="predicted"/>
<keyword evidence="2" id="KW-1185">Reference proteome</keyword>
<protein>
    <submittedName>
        <fullName evidence="1">Uncharacterized protein</fullName>
    </submittedName>
</protein>
<dbReference type="EMBL" id="JAAALK010000282">
    <property type="protein sequence ID" value="KAG8081247.1"/>
    <property type="molecule type" value="Genomic_DNA"/>
</dbReference>
<dbReference type="Proteomes" id="UP000729402">
    <property type="component" value="Unassembled WGS sequence"/>
</dbReference>
<sequence>MKVASQGREPAGGGRAEERGAREALISLAAPLCNSDCRNAGYIGEFEFVDDHRSDKIVVEINGRLTSVASSAHVLMLV</sequence>
<organism evidence="1 2">
    <name type="scientific">Zizania palustris</name>
    <name type="common">Northern wild rice</name>
    <dbReference type="NCBI Taxonomy" id="103762"/>
    <lineage>
        <taxon>Eukaryota</taxon>
        <taxon>Viridiplantae</taxon>
        <taxon>Streptophyta</taxon>
        <taxon>Embryophyta</taxon>
        <taxon>Tracheophyta</taxon>
        <taxon>Spermatophyta</taxon>
        <taxon>Magnoliopsida</taxon>
        <taxon>Liliopsida</taxon>
        <taxon>Poales</taxon>
        <taxon>Poaceae</taxon>
        <taxon>BOP clade</taxon>
        <taxon>Oryzoideae</taxon>
        <taxon>Oryzeae</taxon>
        <taxon>Zizaniinae</taxon>
        <taxon>Zizania</taxon>
    </lineage>
</organism>
<evidence type="ECO:0000313" key="1">
    <source>
        <dbReference type="EMBL" id="KAG8081247.1"/>
    </source>
</evidence>
<accession>A0A8J5TAA7</accession>
<reference evidence="1" key="2">
    <citation type="submission" date="2021-02" db="EMBL/GenBank/DDBJ databases">
        <authorList>
            <person name="Kimball J.A."/>
            <person name="Haas M.W."/>
            <person name="Macchietto M."/>
            <person name="Kono T."/>
            <person name="Duquette J."/>
            <person name="Shao M."/>
        </authorList>
    </citation>
    <scope>NUCLEOTIDE SEQUENCE</scope>
    <source>
        <tissue evidence="1">Fresh leaf tissue</tissue>
    </source>
</reference>
<comment type="caution">
    <text evidence="1">The sequence shown here is derived from an EMBL/GenBank/DDBJ whole genome shotgun (WGS) entry which is preliminary data.</text>
</comment>